<dbReference type="InterPro" id="IPR019775">
    <property type="entry name" value="WD40_repeat_CS"/>
</dbReference>
<dbReference type="PANTHER" id="PTHR22889">
    <property type="entry name" value="WD REPEAT-CONTAINING PROTEIN 89"/>
    <property type="match status" value="1"/>
</dbReference>
<reference evidence="6" key="2">
    <citation type="journal article" date="2017" name="Nat. Plants">
        <title>The Aegilops tauschii genome reveals multiple impacts of transposons.</title>
        <authorList>
            <person name="Zhao G."/>
            <person name="Zou C."/>
            <person name="Li K."/>
            <person name="Wang K."/>
            <person name="Li T."/>
            <person name="Gao L."/>
            <person name="Zhang X."/>
            <person name="Wang H."/>
            <person name="Yang Z."/>
            <person name="Liu X."/>
            <person name="Jiang W."/>
            <person name="Mao L."/>
            <person name="Kong X."/>
            <person name="Jiao Y."/>
            <person name="Jia J."/>
        </authorList>
    </citation>
    <scope>NUCLEOTIDE SEQUENCE [LARGE SCALE GENOMIC DNA]</scope>
    <source>
        <strain evidence="6">cv. AL8/78</strain>
    </source>
</reference>
<reference evidence="6" key="1">
    <citation type="journal article" date="2014" name="Science">
        <title>Ancient hybridizations among the ancestral genomes of bread wheat.</title>
        <authorList>
            <consortium name="International Wheat Genome Sequencing Consortium,"/>
            <person name="Marcussen T."/>
            <person name="Sandve S.R."/>
            <person name="Heier L."/>
            <person name="Spannagl M."/>
            <person name="Pfeifer M."/>
            <person name="Jakobsen K.S."/>
            <person name="Wulff B.B."/>
            <person name="Steuernagel B."/>
            <person name="Mayer K.F."/>
            <person name="Olsen O.A."/>
        </authorList>
    </citation>
    <scope>NUCLEOTIDE SEQUENCE [LARGE SCALE GENOMIC DNA]</scope>
    <source>
        <strain evidence="6">cv. AL8/78</strain>
    </source>
</reference>
<dbReference type="PANTHER" id="PTHR22889:SF0">
    <property type="entry name" value="WD REPEAT-CONTAINING PROTEIN 89"/>
    <property type="match status" value="1"/>
</dbReference>
<name>A0A452XG99_AEGTS</name>
<dbReference type="Gramene" id="AET0Gv20140500.3">
    <property type="protein sequence ID" value="AET0Gv20140500.3"/>
    <property type="gene ID" value="AET0Gv20140500"/>
</dbReference>
<evidence type="ECO:0000256" key="3">
    <source>
        <dbReference type="PROSITE-ProRule" id="PRU00221"/>
    </source>
</evidence>
<dbReference type="Pfam" id="PF00400">
    <property type="entry name" value="WD40"/>
    <property type="match status" value="1"/>
</dbReference>
<evidence type="ECO:0000313" key="5">
    <source>
        <dbReference type="EnsemblPlants" id="AET0Gv20140500.3"/>
    </source>
</evidence>
<dbReference type="InterPro" id="IPR001680">
    <property type="entry name" value="WD40_rpt"/>
</dbReference>
<accession>A0A452XG99</accession>
<dbReference type="SMART" id="SM00320">
    <property type="entry name" value="WD40"/>
    <property type="match status" value="2"/>
</dbReference>
<dbReference type="EnsemblPlants" id="AET0Gv20140500.3">
    <property type="protein sequence ID" value="AET0Gv20140500.3"/>
    <property type="gene ID" value="AET0Gv20140500"/>
</dbReference>
<dbReference type="Proteomes" id="UP000015105">
    <property type="component" value="Unassembled WGS sequence"/>
</dbReference>
<dbReference type="PROSITE" id="PS50082">
    <property type="entry name" value="WD_REPEATS_2"/>
    <property type="match status" value="1"/>
</dbReference>
<keyword evidence="6" id="KW-1185">Reference proteome</keyword>
<evidence type="ECO:0000313" key="6">
    <source>
        <dbReference type="Proteomes" id="UP000015105"/>
    </source>
</evidence>
<reference evidence="5" key="3">
    <citation type="submission" date="2019-03" db="UniProtKB">
        <authorList>
            <consortium name="EnsemblPlants"/>
        </authorList>
    </citation>
    <scope>IDENTIFICATION</scope>
</reference>
<dbReference type="InterPro" id="IPR036322">
    <property type="entry name" value="WD40_repeat_dom_sf"/>
</dbReference>
<evidence type="ECO:0000256" key="4">
    <source>
        <dbReference type="SAM" id="MobiDB-lite"/>
    </source>
</evidence>
<keyword evidence="2" id="KW-0677">Repeat</keyword>
<protein>
    <submittedName>
        <fullName evidence="5">Uncharacterized protein</fullName>
    </submittedName>
</protein>
<dbReference type="PROSITE" id="PS00678">
    <property type="entry name" value="WD_REPEATS_1"/>
    <property type="match status" value="1"/>
</dbReference>
<sequence length="299" mass="32128">VSFSSLRLGLPRRAPPPPHLPRPLLSSPAASCPSVRPSRRPLPANQRACAMEVGNGGDSAMEVEAEAGPASGSLTLTPGGGATSSARRLGLRNSIQTNFGDDYVFQIASCQEISKLAVSLSTNALKFYAPATGQYLGECTGHTGSIHEIAFSAPSSPQVMCSCSGDGTIRAWDTRSFKQISLLNAGPSHEMFSFSFGGTSGNLLAAGSSSKVKEYCSFIYRVMSITALVYPYSLCTCNGWCTCDGQCMLLIFVMYGRSCLNVKHCMKGHTPWYIIQKQNPDIHRIFEYDLDASLRVSKN</sequence>
<dbReference type="Gene3D" id="2.130.10.10">
    <property type="entry name" value="YVTN repeat-like/Quinoprotein amine dehydrogenase"/>
    <property type="match status" value="1"/>
</dbReference>
<proteinExistence type="predicted"/>
<dbReference type="InterPro" id="IPR015943">
    <property type="entry name" value="WD40/YVTN_repeat-like_dom_sf"/>
</dbReference>
<keyword evidence="1 3" id="KW-0853">WD repeat</keyword>
<organism evidence="5 6">
    <name type="scientific">Aegilops tauschii subsp. strangulata</name>
    <name type="common">Goatgrass</name>
    <dbReference type="NCBI Taxonomy" id="200361"/>
    <lineage>
        <taxon>Eukaryota</taxon>
        <taxon>Viridiplantae</taxon>
        <taxon>Streptophyta</taxon>
        <taxon>Embryophyta</taxon>
        <taxon>Tracheophyta</taxon>
        <taxon>Spermatophyta</taxon>
        <taxon>Magnoliopsida</taxon>
        <taxon>Liliopsida</taxon>
        <taxon>Poales</taxon>
        <taxon>Poaceae</taxon>
        <taxon>BOP clade</taxon>
        <taxon>Pooideae</taxon>
        <taxon>Triticodae</taxon>
        <taxon>Triticeae</taxon>
        <taxon>Triticinae</taxon>
        <taxon>Aegilops</taxon>
    </lineage>
</organism>
<dbReference type="InterPro" id="IPR039328">
    <property type="entry name" value="WDR89"/>
</dbReference>
<dbReference type="PROSITE" id="PS50294">
    <property type="entry name" value="WD_REPEATS_REGION"/>
    <property type="match status" value="1"/>
</dbReference>
<feature type="region of interest" description="Disordered" evidence="4">
    <location>
        <begin position="1"/>
        <end position="44"/>
    </location>
</feature>
<feature type="compositionally biased region" description="Low complexity" evidence="4">
    <location>
        <begin position="22"/>
        <end position="34"/>
    </location>
</feature>
<feature type="repeat" description="WD" evidence="3">
    <location>
        <begin position="139"/>
        <end position="182"/>
    </location>
</feature>
<dbReference type="AlphaFoldDB" id="A0A452XG99"/>
<evidence type="ECO:0000256" key="1">
    <source>
        <dbReference type="ARBA" id="ARBA00022574"/>
    </source>
</evidence>
<feature type="compositionally biased region" description="Low complexity" evidence="4">
    <location>
        <begin position="1"/>
        <end position="12"/>
    </location>
</feature>
<evidence type="ECO:0000256" key="2">
    <source>
        <dbReference type="ARBA" id="ARBA00022737"/>
    </source>
</evidence>
<dbReference type="SUPFAM" id="SSF50978">
    <property type="entry name" value="WD40 repeat-like"/>
    <property type="match status" value="1"/>
</dbReference>